<dbReference type="EMBL" id="JAIOIU010000068">
    <property type="protein sequence ID" value="MBZ0159634.1"/>
    <property type="molecule type" value="Genomic_DNA"/>
</dbReference>
<proteinExistence type="predicted"/>
<comment type="caution">
    <text evidence="1">The sequence shown here is derived from an EMBL/GenBank/DDBJ whole genome shotgun (WGS) entry which is preliminary data.</text>
</comment>
<protein>
    <submittedName>
        <fullName evidence="1">Uncharacterized protein</fullName>
    </submittedName>
</protein>
<sequence>MAEVNEEILEQYLKVVKGWFYIGDIPFTVPHNYSNIDVLGYDPIAKQYYDFEVKFRSAFSLTNDGEAIGYLVDQFEKYRAQREEKLREFIGRRKTIKVVVTTKKMVGKSEAKRSEMEASFHRKMKTLKYRSELWYFDDMIPELVRRVEVKGRYNTQLLQTIRMLKLYESKA</sequence>
<dbReference type="AlphaFoldDB" id="A0AAJ1AHQ0"/>
<name>A0AAJ1AHQ0_9BACT</name>
<dbReference type="Proteomes" id="UP001197609">
    <property type="component" value="Unassembled WGS sequence"/>
</dbReference>
<organism evidence="1 2">
    <name type="scientific">Candidatus Methylomirabilis tolerans</name>
    <dbReference type="NCBI Taxonomy" id="3123416"/>
    <lineage>
        <taxon>Bacteria</taxon>
        <taxon>Candidatus Methylomirabilota</taxon>
        <taxon>Candidatus Methylomirabilia</taxon>
        <taxon>Candidatus Methylomirabilales</taxon>
        <taxon>Candidatus Methylomirabilaceae</taxon>
        <taxon>Candidatus Methylomirabilis</taxon>
    </lineage>
</organism>
<reference evidence="1 2" key="1">
    <citation type="journal article" date="2021" name="bioRxiv">
        <title>Unraveling nitrogen, sulfur and carbon metabolic pathways and microbial community transcriptional responses to substrate deprivation and toxicity stresses in a bioreactor mimicking anoxic brackish coastal sediment conditions.</title>
        <authorList>
            <person name="Martins P.D."/>
            <person name="Echeveste M.J."/>
            <person name="Arshad A."/>
            <person name="Kurth J."/>
            <person name="Ouboter H."/>
            <person name="Jetten M.S.M."/>
            <person name="Welte C.U."/>
        </authorList>
    </citation>
    <scope>NUCLEOTIDE SEQUENCE [LARGE SCALE GENOMIC DNA]</scope>
    <source>
        <strain evidence="1">MAG_38</strain>
    </source>
</reference>
<evidence type="ECO:0000313" key="2">
    <source>
        <dbReference type="Proteomes" id="UP001197609"/>
    </source>
</evidence>
<gene>
    <name evidence="1" type="ORF">K8G79_05815</name>
</gene>
<accession>A0AAJ1AHQ0</accession>
<evidence type="ECO:0000313" key="1">
    <source>
        <dbReference type="EMBL" id="MBZ0159634.1"/>
    </source>
</evidence>